<accession>A0A0F7L183</accession>
<organism evidence="2">
    <name type="scientific">uncultured marine virus</name>
    <dbReference type="NCBI Taxonomy" id="186617"/>
    <lineage>
        <taxon>Viruses</taxon>
        <taxon>environmental samples</taxon>
    </lineage>
</organism>
<evidence type="ECO:0000256" key="1">
    <source>
        <dbReference type="SAM" id="Phobius"/>
    </source>
</evidence>
<keyword evidence="1" id="KW-0812">Transmembrane</keyword>
<reference evidence="2" key="1">
    <citation type="journal article" date="2015" name="Front. Microbiol.">
        <title>Combining genomic sequencing methods to explore viral diversity and reveal potential virus-host interactions.</title>
        <authorList>
            <person name="Chow C.E."/>
            <person name="Winget D.M."/>
            <person name="White R.A.III."/>
            <person name="Hallam S.J."/>
            <person name="Suttle C.A."/>
        </authorList>
    </citation>
    <scope>NUCLEOTIDE SEQUENCE</scope>
    <source>
        <strain evidence="2">Anoxic3_6</strain>
    </source>
</reference>
<dbReference type="EMBL" id="KR029581">
    <property type="protein sequence ID" value="AKH46319.1"/>
    <property type="molecule type" value="Genomic_DNA"/>
</dbReference>
<feature type="transmembrane region" description="Helical" evidence="1">
    <location>
        <begin position="65"/>
        <end position="83"/>
    </location>
</feature>
<reference evidence="2" key="2">
    <citation type="submission" date="2015-03" db="EMBL/GenBank/DDBJ databases">
        <authorList>
            <person name="Chow C.-E.T."/>
            <person name="Winget D.M."/>
            <person name="White R.A.III."/>
            <person name="Hallam S.J."/>
            <person name="Suttle C.A."/>
        </authorList>
    </citation>
    <scope>NUCLEOTIDE SEQUENCE</scope>
    <source>
        <strain evidence="2">Anoxic3_6</strain>
    </source>
</reference>
<proteinExistence type="predicted"/>
<keyword evidence="1" id="KW-0472">Membrane</keyword>
<feature type="transmembrane region" description="Helical" evidence="1">
    <location>
        <begin position="29"/>
        <end position="53"/>
    </location>
</feature>
<sequence>MNKFPTMKINYLNHQKILIRIYRSSSLTFISILFLLSFLIFVLSFLMYTWFFFRFISRYKVCELLLCHYLFFLLFFFFFFLPVCCASKVGFFLLYCDTNIVGASLLILFLY</sequence>
<evidence type="ECO:0000313" key="2">
    <source>
        <dbReference type="EMBL" id="AKH46319.1"/>
    </source>
</evidence>
<feature type="transmembrane region" description="Helical" evidence="1">
    <location>
        <begin position="89"/>
        <end position="110"/>
    </location>
</feature>
<name>A0A0F7L183_9VIRU</name>
<keyword evidence="1" id="KW-1133">Transmembrane helix</keyword>
<protein>
    <submittedName>
        <fullName evidence="2">Uncharacterized protein</fullName>
    </submittedName>
</protein>